<accession>A0A1Y2G0B7</accession>
<dbReference type="InParanoid" id="A0A1Y2G0B7"/>
<dbReference type="EMBL" id="MCGR01000007">
    <property type="protein sequence ID" value="ORY89093.1"/>
    <property type="molecule type" value="Genomic_DNA"/>
</dbReference>
<gene>
    <name evidence="1" type="ORF">BCR35DRAFT_192317</name>
</gene>
<organism evidence="1 2">
    <name type="scientific">Leucosporidium creatinivorum</name>
    <dbReference type="NCBI Taxonomy" id="106004"/>
    <lineage>
        <taxon>Eukaryota</taxon>
        <taxon>Fungi</taxon>
        <taxon>Dikarya</taxon>
        <taxon>Basidiomycota</taxon>
        <taxon>Pucciniomycotina</taxon>
        <taxon>Microbotryomycetes</taxon>
        <taxon>Leucosporidiales</taxon>
        <taxon>Leucosporidium</taxon>
    </lineage>
</organism>
<dbReference type="AlphaFoldDB" id="A0A1Y2G0B7"/>
<evidence type="ECO:0000313" key="1">
    <source>
        <dbReference type="EMBL" id="ORY89093.1"/>
    </source>
</evidence>
<reference evidence="1 2" key="1">
    <citation type="submission" date="2016-07" db="EMBL/GenBank/DDBJ databases">
        <title>Pervasive Adenine N6-methylation of Active Genes in Fungi.</title>
        <authorList>
            <consortium name="DOE Joint Genome Institute"/>
            <person name="Mondo S.J."/>
            <person name="Dannebaum R.O."/>
            <person name="Kuo R.C."/>
            <person name="Labutti K."/>
            <person name="Haridas S."/>
            <person name="Kuo A."/>
            <person name="Salamov A."/>
            <person name="Ahrendt S.R."/>
            <person name="Lipzen A."/>
            <person name="Sullivan W."/>
            <person name="Andreopoulos W.B."/>
            <person name="Clum A."/>
            <person name="Lindquist E."/>
            <person name="Daum C."/>
            <person name="Ramamoorthy G.K."/>
            <person name="Gryganskyi A."/>
            <person name="Culley D."/>
            <person name="Magnuson J.K."/>
            <person name="James T.Y."/>
            <person name="O'Malley M.A."/>
            <person name="Stajich J.E."/>
            <person name="Spatafora J.W."/>
            <person name="Visel A."/>
            <person name="Grigoriev I.V."/>
        </authorList>
    </citation>
    <scope>NUCLEOTIDE SEQUENCE [LARGE SCALE GENOMIC DNA]</scope>
    <source>
        <strain evidence="1 2">62-1032</strain>
    </source>
</reference>
<comment type="caution">
    <text evidence="1">The sequence shown here is derived from an EMBL/GenBank/DDBJ whole genome shotgun (WGS) entry which is preliminary data.</text>
</comment>
<name>A0A1Y2G0B7_9BASI</name>
<sequence length="93" mass="10168">MELPAFQMTCTHLFPVSLGLLSTSRSFLTFLNIGFLFNTAFDASGDAFNLTPGGTGLYCFNHFNAVYSSSWGPSVARHSHCSKNDAWLYTSSS</sequence>
<protein>
    <submittedName>
        <fullName evidence="1">Uncharacterized protein</fullName>
    </submittedName>
</protein>
<keyword evidence="2" id="KW-1185">Reference proteome</keyword>
<evidence type="ECO:0000313" key="2">
    <source>
        <dbReference type="Proteomes" id="UP000193467"/>
    </source>
</evidence>
<dbReference type="Proteomes" id="UP000193467">
    <property type="component" value="Unassembled WGS sequence"/>
</dbReference>
<proteinExistence type="predicted"/>